<evidence type="ECO:0000256" key="4">
    <source>
        <dbReference type="ARBA" id="ARBA00022603"/>
    </source>
</evidence>
<dbReference type="Gene3D" id="2.30.130.10">
    <property type="entry name" value="PUA domain"/>
    <property type="match status" value="1"/>
</dbReference>
<dbReference type="InterPro" id="IPR019614">
    <property type="entry name" value="SAM-dep_methyl-trfase"/>
</dbReference>
<dbReference type="Gene3D" id="3.40.50.150">
    <property type="entry name" value="Vaccinia Virus protein VP39"/>
    <property type="match status" value="1"/>
</dbReference>
<evidence type="ECO:0000259" key="9">
    <source>
        <dbReference type="SMART" id="SM00359"/>
    </source>
</evidence>
<dbReference type="PROSITE" id="PS50890">
    <property type="entry name" value="PUA"/>
    <property type="match status" value="1"/>
</dbReference>
<dbReference type="GO" id="GO:0008168">
    <property type="term" value="F:methyltransferase activity"/>
    <property type="evidence" value="ECO:0007669"/>
    <property type="project" value="UniProtKB-KW"/>
</dbReference>
<keyword evidence="3" id="KW-0698">rRNA processing</keyword>
<evidence type="ECO:0000256" key="6">
    <source>
        <dbReference type="ARBA" id="ARBA00022691"/>
    </source>
</evidence>
<dbReference type="AlphaFoldDB" id="A0A7C4YD56"/>
<evidence type="ECO:0000256" key="8">
    <source>
        <dbReference type="ARBA" id="ARBA00038091"/>
    </source>
</evidence>
<dbReference type="CDD" id="cd21153">
    <property type="entry name" value="PUA_RlmI"/>
    <property type="match status" value="1"/>
</dbReference>
<dbReference type="InterPro" id="IPR002478">
    <property type="entry name" value="PUA"/>
</dbReference>
<dbReference type="CDD" id="cd02440">
    <property type="entry name" value="AdoMet_MTases"/>
    <property type="match status" value="1"/>
</dbReference>
<dbReference type="GO" id="GO:0006364">
    <property type="term" value="P:rRNA processing"/>
    <property type="evidence" value="ECO:0007669"/>
    <property type="project" value="UniProtKB-KW"/>
</dbReference>
<dbReference type="SUPFAM" id="SSF88697">
    <property type="entry name" value="PUA domain-like"/>
    <property type="match status" value="1"/>
</dbReference>
<dbReference type="PANTHER" id="PTHR42873:SF1">
    <property type="entry name" value="S-ADENOSYLMETHIONINE-DEPENDENT METHYLTRANSFERASE DOMAIN-CONTAINING PROTEIN"/>
    <property type="match status" value="1"/>
</dbReference>
<keyword evidence="4 10" id="KW-0489">Methyltransferase</keyword>
<keyword evidence="6" id="KW-0949">S-adenosyl-L-methionine</keyword>
<dbReference type="InterPro" id="IPR029063">
    <property type="entry name" value="SAM-dependent_MTases_sf"/>
</dbReference>
<evidence type="ECO:0000313" key="10">
    <source>
        <dbReference type="EMBL" id="HGW92080.1"/>
    </source>
</evidence>
<feature type="domain" description="PUA" evidence="9">
    <location>
        <begin position="7"/>
        <end position="88"/>
    </location>
</feature>
<dbReference type="GO" id="GO:0032259">
    <property type="term" value="P:methylation"/>
    <property type="evidence" value="ECO:0007669"/>
    <property type="project" value="UniProtKB-KW"/>
</dbReference>
<comment type="caution">
    <text evidence="10">The sequence shown here is derived from an EMBL/GenBank/DDBJ whole genome shotgun (WGS) entry which is preliminary data.</text>
</comment>
<reference evidence="10" key="1">
    <citation type="journal article" date="2020" name="mSystems">
        <title>Genome- and Community-Level Interaction Insights into Carbon Utilization and Element Cycling Functions of Hydrothermarchaeota in Hydrothermal Sediment.</title>
        <authorList>
            <person name="Zhou Z."/>
            <person name="Liu Y."/>
            <person name="Xu W."/>
            <person name="Pan J."/>
            <person name="Luo Z.H."/>
            <person name="Li M."/>
        </authorList>
    </citation>
    <scope>NUCLEOTIDE SEQUENCE [LARGE SCALE GENOMIC DNA]</scope>
    <source>
        <strain evidence="10">SpSt-780</strain>
    </source>
</reference>
<organism evidence="10">
    <name type="scientific">candidate division WOR-3 bacterium</name>
    <dbReference type="NCBI Taxonomy" id="2052148"/>
    <lineage>
        <taxon>Bacteria</taxon>
        <taxon>Bacteria division WOR-3</taxon>
    </lineage>
</organism>
<comment type="similarity">
    <text evidence="8">Belongs to the methyltransferase superfamily. RlmI family.</text>
</comment>
<dbReference type="SUPFAM" id="SSF53335">
    <property type="entry name" value="S-adenosyl-L-methionine-dependent methyltransferases"/>
    <property type="match status" value="1"/>
</dbReference>
<keyword evidence="2" id="KW-0963">Cytoplasm</keyword>
<sequence length="391" mass="45772">MTSCDMGRIIIEKEDFYKKRHMRIYSGAIKKVIDAAPGDIVECYNKDGRFLCMGYYNPKSNISVRVLSFEKEKISRSFFEKRIRKANYKRLKWIKDTDAYRVVYSESDFLPGLIVDKYGDYIVIQIETLGMAKMTETIVDVLKDLFNPVCIYERSDVESRRYEGLPLVKRVLYGKEPDDKIQITENGLRFLVDIKMGQKTGFYLDQRENRHKLLEFNCERVFNLYSYTGSFGVYAAIGGAKEVINVDTSESALEIAKENFRINNIPDSKHKEIKMNCEDFLKNMERVNDYNTLVIMDPPNYVKKIKDIEDGIKKYESIHKDVFYKMEKGFLFTFCCSGLVKRSEFLKVITDAALKMRKDVNILYFSTHPYDHPISLYVYETEYLKGVFSCI</sequence>
<comment type="subcellular location">
    <subcellularLocation>
        <location evidence="1">Cytoplasm</location>
    </subcellularLocation>
</comment>
<name>A0A7C4YD56_UNCW3</name>
<keyword evidence="5 10" id="KW-0808">Transferase</keyword>
<evidence type="ECO:0000256" key="7">
    <source>
        <dbReference type="ARBA" id="ARBA00022884"/>
    </source>
</evidence>
<evidence type="ECO:0000256" key="3">
    <source>
        <dbReference type="ARBA" id="ARBA00022552"/>
    </source>
</evidence>
<dbReference type="EMBL" id="DTHG01000077">
    <property type="protein sequence ID" value="HGW92080.1"/>
    <property type="molecule type" value="Genomic_DNA"/>
</dbReference>
<dbReference type="PANTHER" id="PTHR42873">
    <property type="entry name" value="RIBOSOMAL RNA LARGE SUBUNIT METHYLTRANSFERASE"/>
    <property type="match status" value="1"/>
</dbReference>
<dbReference type="SMART" id="SM00359">
    <property type="entry name" value="PUA"/>
    <property type="match status" value="1"/>
</dbReference>
<dbReference type="CDD" id="cd11572">
    <property type="entry name" value="RlmI_M_like"/>
    <property type="match status" value="1"/>
</dbReference>
<accession>A0A7C4YD56</accession>
<dbReference type="GO" id="GO:0003723">
    <property type="term" value="F:RNA binding"/>
    <property type="evidence" value="ECO:0007669"/>
    <property type="project" value="UniProtKB-KW"/>
</dbReference>
<dbReference type="InterPro" id="IPR036974">
    <property type="entry name" value="PUA_sf"/>
</dbReference>
<dbReference type="InterPro" id="IPR041532">
    <property type="entry name" value="RlmI-like_PUA"/>
</dbReference>
<proteinExistence type="inferred from homology"/>
<protein>
    <submittedName>
        <fullName evidence="10">Class I SAM-dependent rRNA methyltransferase</fullName>
    </submittedName>
</protein>
<evidence type="ECO:0000256" key="2">
    <source>
        <dbReference type="ARBA" id="ARBA00022490"/>
    </source>
</evidence>
<evidence type="ECO:0000256" key="5">
    <source>
        <dbReference type="ARBA" id="ARBA00022679"/>
    </source>
</evidence>
<dbReference type="Pfam" id="PF10672">
    <property type="entry name" value="Methyltrans_SAM"/>
    <property type="match status" value="1"/>
</dbReference>
<dbReference type="Pfam" id="PF17785">
    <property type="entry name" value="PUA_3"/>
    <property type="match status" value="1"/>
</dbReference>
<dbReference type="Gene3D" id="3.30.750.80">
    <property type="entry name" value="RNA methyltransferase domain (HRMD) like"/>
    <property type="match status" value="1"/>
</dbReference>
<gene>
    <name evidence="10" type="ORF">ENV67_06040</name>
</gene>
<dbReference type="InterPro" id="IPR015947">
    <property type="entry name" value="PUA-like_sf"/>
</dbReference>
<evidence type="ECO:0000256" key="1">
    <source>
        <dbReference type="ARBA" id="ARBA00004496"/>
    </source>
</evidence>
<dbReference type="GO" id="GO:0005737">
    <property type="term" value="C:cytoplasm"/>
    <property type="evidence" value="ECO:0007669"/>
    <property type="project" value="UniProtKB-SubCell"/>
</dbReference>
<keyword evidence="7" id="KW-0694">RNA-binding</keyword>